<sequence>MALLIAGIIEALVGVALGLYLLIGQPSINGIWGWGLIGIGMLTGILSMLLGRQSRSSPGEDHLEPSLDSSRGEPQAPAYSLPEHQFDLGGVNAVSTQLPDRIGYLQTQISRTRWRYKAKDIHTRAVEVAEIVMKNHADGEPRSYDERPRQFRRLLELFILSQGYEAWANGVEPSFQVERYRRMLSKQDIAERMVDLTTEADLLWQEINRGGIMADLPDDDAHRQAIDVRIRLEHMTSAQDRLEEIEILQRGYASLFEQWEHDNRDSETEGR</sequence>
<keyword evidence="2" id="KW-0812">Transmembrane</keyword>
<gene>
    <name evidence="3" type="ORF">C7B43_05670</name>
</gene>
<name>A0A2T2X7Y3_9FIRM</name>
<accession>A0A2T2X7Y3</accession>
<evidence type="ECO:0000256" key="2">
    <source>
        <dbReference type="SAM" id="Phobius"/>
    </source>
</evidence>
<proteinExistence type="predicted"/>
<keyword evidence="2" id="KW-0472">Membrane</keyword>
<feature type="region of interest" description="Disordered" evidence="1">
    <location>
        <begin position="56"/>
        <end position="79"/>
    </location>
</feature>
<reference evidence="3 4" key="1">
    <citation type="journal article" date="2014" name="BMC Genomics">
        <title>Comparison of environmental and isolate Sulfobacillus genomes reveals diverse carbon, sulfur, nitrogen, and hydrogen metabolisms.</title>
        <authorList>
            <person name="Justice N.B."/>
            <person name="Norman A."/>
            <person name="Brown C.T."/>
            <person name="Singh A."/>
            <person name="Thomas B.C."/>
            <person name="Banfield J.F."/>
        </authorList>
    </citation>
    <scope>NUCLEOTIDE SEQUENCE [LARGE SCALE GENOMIC DNA]</scope>
    <source>
        <strain evidence="3">AMDSBA1</strain>
    </source>
</reference>
<dbReference type="Proteomes" id="UP000242699">
    <property type="component" value="Unassembled WGS sequence"/>
</dbReference>
<feature type="transmembrane region" description="Helical" evidence="2">
    <location>
        <begin position="31"/>
        <end position="50"/>
    </location>
</feature>
<organism evidence="3 4">
    <name type="scientific">Sulfobacillus benefaciens</name>
    <dbReference type="NCBI Taxonomy" id="453960"/>
    <lineage>
        <taxon>Bacteria</taxon>
        <taxon>Bacillati</taxon>
        <taxon>Bacillota</taxon>
        <taxon>Clostridia</taxon>
        <taxon>Eubacteriales</taxon>
        <taxon>Clostridiales Family XVII. Incertae Sedis</taxon>
        <taxon>Sulfobacillus</taxon>
    </lineage>
</organism>
<feature type="transmembrane region" description="Helical" evidence="2">
    <location>
        <begin position="7"/>
        <end position="25"/>
    </location>
</feature>
<keyword evidence="2" id="KW-1133">Transmembrane helix</keyword>
<evidence type="ECO:0000256" key="1">
    <source>
        <dbReference type="SAM" id="MobiDB-lite"/>
    </source>
</evidence>
<dbReference type="EMBL" id="PXYT01000009">
    <property type="protein sequence ID" value="PSR30566.1"/>
    <property type="molecule type" value="Genomic_DNA"/>
</dbReference>
<evidence type="ECO:0000313" key="3">
    <source>
        <dbReference type="EMBL" id="PSR30566.1"/>
    </source>
</evidence>
<evidence type="ECO:0000313" key="4">
    <source>
        <dbReference type="Proteomes" id="UP000242699"/>
    </source>
</evidence>
<comment type="caution">
    <text evidence="3">The sequence shown here is derived from an EMBL/GenBank/DDBJ whole genome shotgun (WGS) entry which is preliminary data.</text>
</comment>
<protein>
    <submittedName>
        <fullName evidence="3">Uncharacterized protein</fullName>
    </submittedName>
</protein>
<dbReference type="AlphaFoldDB" id="A0A2T2X7Y3"/>